<evidence type="ECO:0000256" key="1">
    <source>
        <dbReference type="SAM" id="MobiDB-lite"/>
    </source>
</evidence>
<protein>
    <submittedName>
        <fullName evidence="2">Uncharacterized protein</fullName>
    </submittedName>
</protein>
<feature type="compositionally biased region" description="Basic and acidic residues" evidence="1">
    <location>
        <begin position="1"/>
        <end position="14"/>
    </location>
</feature>
<sequence>MSDGERKTGCRDSGKNPGTARTLREVRAFRTRGGGTLYGRGAFRQDLQRRRSGFVASRRPRFADEGDGAV</sequence>
<proteinExistence type="predicted"/>
<evidence type="ECO:0000313" key="2">
    <source>
        <dbReference type="EMBL" id="DAE08846.1"/>
    </source>
</evidence>
<name>A0A8S5PP16_9CAUD</name>
<organism evidence="2">
    <name type="scientific">Podoviridae sp. ct8dV2</name>
    <dbReference type="NCBI Taxonomy" id="2825222"/>
    <lineage>
        <taxon>Viruses</taxon>
        <taxon>Duplodnaviria</taxon>
        <taxon>Heunggongvirae</taxon>
        <taxon>Uroviricota</taxon>
        <taxon>Caudoviricetes</taxon>
    </lineage>
</organism>
<reference evidence="2" key="1">
    <citation type="journal article" date="2021" name="Proc. Natl. Acad. Sci. U.S.A.">
        <title>A Catalog of Tens of Thousands of Viruses from Human Metagenomes Reveals Hidden Associations with Chronic Diseases.</title>
        <authorList>
            <person name="Tisza M.J."/>
            <person name="Buck C.B."/>
        </authorList>
    </citation>
    <scope>NUCLEOTIDE SEQUENCE</scope>
    <source>
        <strain evidence="2">Ct8dV2</strain>
    </source>
</reference>
<feature type="region of interest" description="Disordered" evidence="1">
    <location>
        <begin position="50"/>
        <end position="70"/>
    </location>
</feature>
<feature type="region of interest" description="Disordered" evidence="1">
    <location>
        <begin position="1"/>
        <end position="25"/>
    </location>
</feature>
<accession>A0A8S5PP16</accession>
<dbReference type="EMBL" id="BK015477">
    <property type="protein sequence ID" value="DAE08846.1"/>
    <property type="molecule type" value="Genomic_DNA"/>
</dbReference>